<dbReference type="RefSeq" id="WP_072845921.1">
    <property type="nucleotide sequence ID" value="NZ_FNAB01000014.1"/>
</dbReference>
<gene>
    <name evidence="3" type="ORF">SAMN05444580_11425</name>
</gene>
<feature type="region of interest" description="Disordered" evidence="1">
    <location>
        <begin position="26"/>
        <end position="48"/>
    </location>
</feature>
<sequence length="103" mass="10638">MSVNRLVAAAPFALLLCLGAAQPAFASAPDVPSQPPVDLGTGADPSGPPLQCRGIVVNLGPECDLPAEDSARPQWCDYETLVYDPQCDRPVVVTAPDPLVANG</sequence>
<evidence type="ECO:0000256" key="2">
    <source>
        <dbReference type="SAM" id="SignalP"/>
    </source>
</evidence>
<dbReference type="EMBL" id="FNAB01000014">
    <property type="protein sequence ID" value="SDE30944.1"/>
    <property type="molecule type" value="Genomic_DNA"/>
</dbReference>
<feature type="signal peptide" evidence="2">
    <location>
        <begin position="1"/>
        <end position="26"/>
    </location>
</feature>
<feature type="chain" id="PRO_5011781069" evidence="2">
    <location>
        <begin position="27"/>
        <end position="103"/>
    </location>
</feature>
<accession>A0A1G7BUX3</accession>
<evidence type="ECO:0000313" key="3">
    <source>
        <dbReference type="EMBL" id="SDE30944.1"/>
    </source>
</evidence>
<dbReference type="Proteomes" id="UP000199417">
    <property type="component" value="Unassembled WGS sequence"/>
</dbReference>
<reference evidence="3 4" key="1">
    <citation type="submission" date="2016-10" db="EMBL/GenBank/DDBJ databases">
        <authorList>
            <person name="de Groot N.N."/>
        </authorList>
    </citation>
    <scope>NUCLEOTIDE SEQUENCE [LARGE SCALE GENOMIC DNA]</scope>
    <source>
        <strain evidence="3 4">JCM 11308</strain>
    </source>
</reference>
<evidence type="ECO:0000313" key="4">
    <source>
        <dbReference type="Proteomes" id="UP000199417"/>
    </source>
</evidence>
<protein>
    <submittedName>
        <fullName evidence="3">Uncharacterized protein</fullName>
    </submittedName>
</protein>
<organism evidence="3 4">
    <name type="scientific">Rhodococcus tukisamuensis</name>
    <dbReference type="NCBI Taxonomy" id="168276"/>
    <lineage>
        <taxon>Bacteria</taxon>
        <taxon>Bacillati</taxon>
        <taxon>Actinomycetota</taxon>
        <taxon>Actinomycetes</taxon>
        <taxon>Mycobacteriales</taxon>
        <taxon>Nocardiaceae</taxon>
        <taxon>Rhodococcus</taxon>
    </lineage>
</organism>
<dbReference type="AlphaFoldDB" id="A0A1G7BUX3"/>
<evidence type="ECO:0000256" key="1">
    <source>
        <dbReference type="SAM" id="MobiDB-lite"/>
    </source>
</evidence>
<name>A0A1G7BUX3_9NOCA</name>
<proteinExistence type="predicted"/>
<keyword evidence="4" id="KW-1185">Reference proteome</keyword>
<keyword evidence="2" id="KW-0732">Signal</keyword>